<keyword evidence="3" id="KW-0547">Nucleotide-binding</keyword>
<keyword evidence="2" id="KW-0813">Transport</keyword>
<comment type="similarity">
    <text evidence="1">Belongs to the ABC transporter superfamily.</text>
</comment>
<sequence>MDVIRLTNLYKNFPRFDQGAVQTGNHPVLTNFSLTLDRSKITVLIGRSGCGKTTLLHILAGLCSVDRGSIDPVDLSRRSGVVFQDHRLLPWATVEANLMLALHVRKDLSKQAKRDRVINVLGSLGLEKTLNSFPAELSGGMAQRVALGRALLLEPELFLLDEPFAALDAITRAEMQNLLLDLHISTPTTTLFVTHDLDEASLIADRILVMDQGRICSDIAVDLPHPRHSQDGTLRALKDRIEAALNNGTPKAPFIDTPLRSNQEQPYV</sequence>
<dbReference type="GO" id="GO:0016887">
    <property type="term" value="F:ATP hydrolysis activity"/>
    <property type="evidence" value="ECO:0007669"/>
    <property type="project" value="InterPro"/>
</dbReference>
<dbReference type="STRING" id="197461.A3843_11345"/>
<dbReference type="PROSITE" id="PS50893">
    <property type="entry name" value="ABC_TRANSPORTER_2"/>
    <property type="match status" value="1"/>
</dbReference>
<feature type="domain" description="ABC transporter" evidence="6">
    <location>
        <begin position="4"/>
        <end position="237"/>
    </location>
</feature>
<gene>
    <name evidence="7" type="ORF">A3843_11345</name>
</gene>
<evidence type="ECO:0000313" key="8">
    <source>
        <dbReference type="Proteomes" id="UP000185783"/>
    </source>
</evidence>
<dbReference type="EMBL" id="LVVZ01000017">
    <property type="protein sequence ID" value="OKL43859.1"/>
    <property type="molecule type" value="Genomic_DNA"/>
</dbReference>
<dbReference type="PROSITE" id="PS00211">
    <property type="entry name" value="ABC_TRANSPORTER_1"/>
    <property type="match status" value="1"/>
</dbReference>
<reference evidence="7 8" key="1">
    <citation type="submission" date="2016-03" db="EMBL/GenBank/DDBJ databases">
        <title>Genome sequence of Nesiotobacter sp. nov., a moderately halophilic alphaproteobacterium isolated from the Yellow Sea, China.</title>
        <authorList>
            <person name="Zhang G."/>
            <person name="Zhang R."/>
        </authorList>
    </citation>
    <scope>NUCLEOTIDE SEQUENCE [LARGE SCALE GENOMIC DNA]</scope>
    <source>
        <strain evidence="7 8">WB1-6</strain>
    </source>
</reference>
<dbReference type="InterPro" id="IPR003439">
    <property type="entry name" value="ABC_transporter-like_ATP-bd"/>
</dbReference>
<name>A0A1U7JGK0_9HYPH</name>
<keyword evidence="8" id="KW-1185">Reference proteome</keyword>
<dbReference type="RefSeq" id="WP_051269380.1">
    <property type="nucleotide sequence ID" value="NZ_LVVZ01000017.1"/>
</dbReference>
<protein>
    <recommendedName>
        <fullName evidence="6">ABC transporter domain-containing protein</fullName>
    </recommendedName>
</protein>
<dbReference type="PANTHER" id="PTHR42788:SF19">
    <property type="entry name" value="ALIPHATIC SULFONATES IMPORT ATP-BINDING PROTEIN SSUB 2"/>
    <property type="match status" value="1"/>
</dbReference>
<evidence type="ECO:0000256" key="2">
    <source>
        <dbReference type="ARBA" id="ARBA00022448"/>
    </source>
</evidence>
<dbReference type="InterPro" id="IPR003593">
    <property type="entry name" value="AAA+_ATPase"/>
</dbReference>
<evidence type="ECO:0000256" key="5">
    <source>
        <dbReference type="SAM" id="MobiDB-lite"/>
    </source>
</evidence>
<dbReference type="InterPro" id="IPR017871">
    <property type="entry name" value="ABC_transporter-like_CS"/>
</dbReference>
<feature type="compositionally biased region" description="Polar residues" evidence="5">
    <location>
        <begin position="259"/>
        <end position="268"/>
    </location>
</feature>
<dbReference type="GO" id="GO:0005524">
    <property type="term" value="F:ATP binding"/>
    <property type="evidence" value="ECO:0007669"/>
    <property type="project" value="UniProtKB-KW"/>
</dbReference>
<feature type="region of interest" description="Disordered" evidence="5">
    <location>
        <begin position="248"/>
        <end position="268"/>
    </location>
</feature>
<dbReference type="PANTHER" id="PTHR42788">
    <property type="entry name" value="TAURINE IMPORT ATP-BINDING PROTEIN-RELATED"/>
    <property type="match status" value="1"/>
</dbReference>
<dbReference type="InterPro" id="IPR050166">
    <property type="entry name" value="ABC_transporter_ATP-bind"/>
</dbReference>
<evidence type="ECO:0000256" key="4">
    <source>
        <dbReference type="ARBA" id="ARBA00022840"/>
    </source>
</evidence>
<dbReference type="AlphaFoldDB" id="A0A1U7JGK0"/>
<dbReference type="Proteomes" id="UP000185783">
    <property type="component" value="Unassembled WGS sequence"/>
</dbReference>
<comment type="caution">
    <text evidence="7">The sequence shown here is derived from an EMBL/GenBank/DDBJ whole genome shotgun (WGS) entry which is preliminary data.</text>
</comment>
<evidence type="ECO:0000313" key="7">
    <source>
        <dbReference type="EMBL" id="OKL43859.1"/>
    </source>
</evidence>
<dbReference type="Pfam" id="PF00005">
    <property type="entry name" value="ABC_tran"/>
    <property type="match status" value="1"/>
</dbReference>
<keyword evidence="4" id="KW-0067">ATP-binding</keyword>
<dbReference type="SMART" id="SM00382">
    <property type="entry name" value="AAA"/>
    <property type="match status" value="1"/>
</dbReference>
<evidence type="ECO:0000256" key="1">
    <source>
        <dbReference type="ARBA" id="ARBA00005417"/>
    </source>
</evidence>
<dbReference type="SUPFAM" id="SSF52540">
    <property type="entry name" value="P-loop containing nucleoside triphosphate hydrolases"/>
    <property type="match status" value="1"/>
</dbReference>
<evidence type="ECO:0000259" key="6">
    <source>
        <dbReference type="PROSITE" id="PS50893"/>
    </source>
</evidence>
<accession>A0A1U7JGK0</accession>
<dbReference type="InterPro" id="IPR027417">
    <property type="entry name" value="P-loop_NTPase"/>
</dbReference>
<proteinExistence type="inferred from homology"/>
<dbReference type="Gene3D" id="3.40.50.300">
    <property type="entry name" value="P-loop containing nucleotide triphosphate hydrolases"/>
    <property type="match status" value="1"/>
</dbReference>
<organism evidence="7 8">
    <name type="scientific">Pseudovibrio exalbescens</name>
    <dbReference type="NCBI Taxonomy" id="197461"/>
    <lineage>
        <taxon>Bacteria</taxon>
        <taxon>Pseudomonadati</taxon>
        <taxon>Pseudomonadota</taxon>
        <taxon>Alphaproteobacteria</taxon>
        <taxon>Hyphomicrobiales</taxon>
        <taxon>Stappiaceae</taxon>
        <taxon>Pseudovibrio</taxon>
    </lineage>
</organism>
<evidence type="ECO:0000256" key="3">
    <source>
        <dbReference type="ARBA" id="ARBA00022741"/>
    </source>
</evidence>